<reference evidence="2" key="1">
    <citation type="submission" date="2022-11" db="UniProtKB">
        <authorList>
            <consortium name="WormBaseParasite"/>
        </authorList>
    </citation>
    <scope>IDENTIFICATION</scope>
</reference>
<dbReference type="WBParaSite" id="JU765_v2.g6246.t1">
    <property type="protein sequence ID" value="JU765_v2.g6246.t1"/>
    <property type="gene ID" value="JU765_v2.g6246"/>
</dbReference>
<evidence type="ECO:0000313" key="1">
    <source>
        <dbReference type="Proteomes" id="UP000887576"/>
    </source>
</evidence>
<dbReference type="Proteomes" id="UP000887576">
    <property type="component" value="Unplaced"/>
</dbReference>
<evidence type="ECO:0000313" key="2">
    <source>
        <dbReference type="WBParaSite" id="JU765_v2.g6246.t1"/>
    </source>
</evidence>
<accession>A0AC34REN5</accession>
<organism evidence="1 2">
    <name type="scientific">Panagrolaimus sp. JU765</name>
    <dbReference type="NCBI Taxonomy" id="591449"/>
    <lineage>
        <taxon>Eukaryota</taxon>
        <taxon>Metazoa</taxon>
        <taxon>Ecdysozoa</taxon>
        <taxon>Nematoda</taxon>
        <taxon>Chromadorea</taxon>
        <taxon>Rhabditida</taxon>
        <taxon>Tylenchina</taxon>
        <taxon>Panagrolaimomorpha</taxon>
        <taxon>Panagrolaimoidea</taxon>
        <taxon>Panagrolaimidae</taxon>
        <taxon>Panagrolaimus</taxon>
    </lineage>
</organism>
<sequence length="638" mass="70001">MWKVVNLLFLCLTLCSARVDISNFFPFGTNNGDQILTPGDDTSSPAQFLNISFPFFGINTNKLYLNINGAISFMNPISTYTPTCAPVSADYSMVSPFWADVMTAYDKGSTAIYYRQTTEYKVLNQFQQQLYKVFPYLNGTAPVTWAFIATWYNVTYYPDNAAQTKRNTFQCALGTNGVNSFAIFYYNQVQWTTGDASEGVNGLGGIPAQVGFDSGDGQNRYMLDVSCTGNVIDVADISNVGPPGVFIFRIDSANIQTGSTITALPTTRSHYQTTTTTTPPNPLSDRIGGQCSTNYKNAWLDVVLLIDVSSSMAATDLKKYGNQLSTILSRYPIGQVPKHSTRVSVIAFSSDVQLLLDLKTVTNFGALRNILGNLNNQSRSDDTGGNLLGAFQKAKTILDSQKSYRPGVVVLSAAAYNPDSFGNAHKVTNQLKGDGVKVVTIAFDSAQGAPPDLSGLASEGFEYKSSDANLRVELDTAFVQINCFCPKSTIQFRTYNDQTGRYTYYADCLNFYNGATSPEYSEDSCDPGILTSVTSQDKLDFIIDNTFDSGTYKNITVGAYNTNGWKWYNYNDTSYPVGRFPASASSFSGKYGYFYNNGGFNWKFGANNGGADNAMPYVCQYRACDADYFCDVNLETKK</sequence>
<name>A0AC34REN5_9BILA</name>
<protein>
    <submittedName>
        <fullName evidence="2">Uncharacterized protein</fullName>
    </submittedName>
</protein>
<proteinExistence type="predicted"/>